<dbReference type="RefSeq" id="XP_071921444.1">
    <property type="nucleotide sequence ID" value="XM_072065343.1"/>
</dbReference>
<dbReference type="Gene3D" id="1.10.1200.270">
    <property type="entry name" value="Methyltransferase, alpha-helical capping domain"/>
    <property type="match status" value="1"/>
</dbReference>
<dbReference type="InterPro" id="IPR029063">
    <property type="entry name" value="SAM-dependent_MTases_sf"/>
</dbReference>
<keyword evidence="5" id="KW-0808">Transferase</keyword>
<name>A0ABM4VPI6_COFAR</name>
<dbReference type="PANTHER" id="PTHR31009">
    <property type="entry name" value="S-ADENOSYL-L-METHIONINE:CARBOXYL METHYLTRANSFERASE FAMILY PROTEIN"/>
    <property type="match status" value="1"/>
</dbReference>
<evidence type="ECO:0000256" key="3">
    <source>
        <dbReference type="ARBA" id="ARBA00007967"/>
    </source>
</evidence>
<comment type="pathway">
    <text evidence="2">Alkaloid biosynthesis.</text>
</comment>
<dbReference type="Pfam" id="PF03492">
    <property type="entry name" value="Methyltransf_7"/>
    <property type="match status" value="1"/>
</dbReference>
<evidence type="ECO:0000256" key="5">
    <source>
        <dbReference type="ARBA" id="ARBA00022679"/>
    </source>
</evidence>
<reference evidence="9" key="1">
    <citation type="submission" date="2025-08" db="UniProtKB">
        <authorList>
            <consortium name="RefSeq"/>
        </authorList>
    </citation>
    <scope>IDENTIFICATION</scope>
    <source>
        <tissue evidence="9">Leaves</tissue>
    </source>
</reference>
<dbReference type="Gene3D" id="3.40.50.150">
    <property type="entry name" value="Vaccinia Virus protein VP39"/>
    <property type="match status" value="1"/>
</dbReference>
<dbReference type="InterPro" id="IPR042086">
    <property type="entry name" value="MeTrfase_capping"/>
</dbReference>
<protein>
    <submittedName>
        <fullName evidence="9">Monomethylxanthine methyltransferase 2 isoform X1</fullName>
    </submittedName>
</protein>
<evidence type="ECO:0000256" key="1">
    <source>
        <dbReference type="ARBA" id="ARBA00001946"/>
    </source>
</evidence>
<evidence type="ECO:0000256" key="2">
    <source>
        <dbReference type="ARBA" id="ARBA00004913"/>
    </source>
</evidence>
<evidence type="ECO:0000313" key="8">
    <source>
        <dbReference type="Proteomes" id="UP001652660"/>
    </source>
</evidence>
<keyword evidence="7" id="KW-0460">Magnesium</keyword>
<dbReference type="SUPFAM" id="SSF53335">
    <property type="entry name" value="S-adenosyl-L-methionine-dependent methyltransferases"/>
    <property type="match status" value="1"/>
</dbReference>
<evidence type="ECO:0000313" key="9">
    <source>
        <dbReference type="RefSeq" id="XP_071921444.1"/>
    </source>
</evidence>
<dbReference type="GO" id="GO:0008168">
    <property type="term" value="F:methyltransferase activity"/>
    <property type="evidence" value="ECO:0007669"/>
    <property type="project" value="UniProtKB-KW"/>
</dbReference>
<proteinExistence type="inferred from homology"/>
<evidence type="ECO:0000256" key="6">
    <source>
        <dbReference type="ARBA" id="ARBA00022723"/>
    </source>
</evidence>
<keyword evidence="6" id="KW-0479">Metal-binding</keyword>
<accession>A0ABM4VPI6</accession>
<gene>
    <name evidence="9" type="primary">LOC113710465</name>
    <name evidence="9" type="synonym">CaMXMT2</name>
    <name evidence="9" type="synonym">CTS2</name>
    <name evidence="9" type="synonym">MXMT2</name>
</gene>
<comment type="cofactor">
    <cofactor evidence="1">
        <name>Mg(2+)</name>
        <dbReference type="ChEBI" id="CHEBI:18420"/>
    </cofactor>
</comment>
<evidence type="ECO:0000256" key="4">
    <source>
        <dbReference type="ARBA" id="ARBA00022603"/>
    </source>
</evidence>
<dbReference type="Proteomes" id="UP001652660">
    <property type="component" value="Chromosome 9e"/>
</dbReference>
<sequence length="400" mass="45229">MELQAVLHMNGGEGDTSYAKNSSYNVCLSLYLSLTHTHRVVLALAKVKPVLEQCIRELLRANLPNINNCIKVADLGCASGPNTLLTVRDIVQSIDKVGQEEKNELERPTIQIFLNDLFQNDFNSVFKLLPSFYRKLEKENGRKIGSCLISAMPGSFYGRLFPEESMHFIHSCYSFHWLSQVPSGLVIELGISANKGSIYSSKASRPPVQKAYLDQFTKDFTTFLRIHSKELFSRGRMLLTCICKVDEYDEPNPLDLLDMAINDLIVEGHLEEEKLASFNLPFFTPSAEEVKCIVEEEGSFEILYLETFKAHYDAGFSIDDDYPVRSHFQVYGDEHIKAEYVASLIRSVYEPILASHFGEAIMPDLFHRLAKHAAKVLHLGKGCYNNLIISLAKKPEKSDM</sequence>
<dbReference type="GO" id="GO:0032259">
    <property type="term" value="P:methylation"/>
    <property type="evidence" value="ECO:0007669"/>
    <property type="project" value="UniProtKB-KW"/>
</dbReference>
<evidence type="ECO:0000256" key="7">
    <source>
        <dbReference type="ARBA" id="ARBA00022842"/>
    </source>
</evidence>
<dbReference type="InterPro" id="IPR005299">
    <property type="entry name" value="MeTrfase_7"/>
</dbReference>
<keyword evidence="8" id="KW-1185">Reference proteome</keyword>
<keyword evidence="4 9" id="KW-0489">Methyltransferase</keyword>
<dbReference type="GeneID" id="113710465"/>
<comment type="similarity">
    <text evidence="3">Belongs to the methyltransferase superfamily. Type-7 methyltransferase family.</text>
</comment>
<organism evidence="8 9">
    <name type="scientific">Coffea arabica</name>
    <name type="common">Arabian coffee</name>
    <dbReference type="NCBI Taxonomy" id="13443"/>
    <lineage>
        <taxon>Eukaryota</taxon>
        <taxon>Viridiplantae</taxon>
        <taxon>Streptophyta</taxon>
        <taxon>Embryophyta</taxon>
        <taxon>Tracheophyta</taxon>
        <taxon>Spermatophyta</taxon>
        <taxon>Magnoliopsida</taxon>
        <taxon>eudicotyledons</taxon>
        <taxon>Gunneridae</taxon>
        <taxon>Pentapetalae</taxon>
        <taxon>asterids</taxon>
        <taxon>lamiids</taxon>
        <taxon>Gentianales</taxon>
        <taxon>Rubiaceae</taxon>
        <taxon>Ixoroideae</taxon>
        <taxon>Gardenieae complex</taxon>
        <taxon>Bertiereae - Coffeeae clade</taxon>
        <taxon>Coffeeae</taxon>
        <taxon>Coffea</taxon>
    </lineage>
</organism>